<sequence>MEITPVAPSGRQVIQAYGDGGFRIAGTDHVGSVVVLAERTLAWPVIAPDAIRAAELVSLLKTGLLKTGGVLDVLLLGTGPRLVRPAPGVTAELKAALGCGLEVMDSAAAARTFNVLLGEGRPAAAALIAV</sequence>
<dbReference type="PANTHER" id="PTHR21192">
    <property type="entry name" value="NUCLEAR PROTEIN E3-3"/>
    <property type="match status" value="1"/>
</dbReference>
<dbReference type="InterPro" id="IPR007523">
    <property type="entry name" value="NDUFAF3/AAMDC"/>
</dbReference>
<dbReference type="AlphaFoldDB" id="A0A1G7Y0U7"/>
<organism evidence="1 2">
    <name type="scientific">Roseospirillum parvum</name>
    <dbReference type="NCBI Taxonomy" id="83401"/>
    <lineage>
        <taxon>Bacteria</taxon>
        <taxon>Pseudomonadati</taxon>
        <taxon>Pseudomonadota</taxon>
        <taxon>Alphaproteobacteria</taxon>
        <taxon>Rhodospirillales</taxon>
        <taxon>Rhodospirillaceae</taxon>
        <taxon>Roseospirillum</taxon>
    </lineage>
</organism>
<dbReference type="PANTHER" id="PTHR21192:SF2">
    <property type="entry name" value="NADH DEHYDROGENASE [UBIQUINONE] 1 ALPHA SUBCOMPLEX ASSEMBLY FACTOR 3"/>
    <property type="match status" value="1"/>
</dbReference>
<dbReference type="STRING" id="83401.SAMN05421742_103157"/>
<dbReference type="Pfam" id="PF04430">
    <property type="entry name" value="DUF498"/>
    <property type="match status" value="1"/>
</dbReference>
<dbReference type="Gene3D" id="3.40.1230.10">
    <property type="entry name" value="MTH938-like"/>
    <property type="match status" value="1"/>
</dbReference>
<dbReference type="OrthoDB" id="7351393at2"/>
<proteinExistence type="predicted"/>
<reference evidence="2" key="1">
    <citation type="submission" date="2016-10" db="EMBL/GenBank/DDBJ databases">
        <authorList>
            <person name="Varghese N."/>
            <person name="Submissions S."/>
        </authorList>
    </citation>
    <scope>NUCLEOTIDE SEQUENCE [LARGE SCALE GENOMIC DNA]</scope>
    <source>
        <strain evidence="2">930I</strain>
    </source>
</reference>
<dbReference type="EMBL" id="FNCV01000003">
    <property type="protein sequence ID" value="SDG90069.1"/>
    <property type="molecule type" value="Genomic_DNA"/>
</dbReference>
<dbReference type="Proteomes" id="UP000217076">
    <property type="component" value="Unassembled WGS sequence"/>
</dbReference>
<evidence type="ECO:0000313" key="1">
    <source>
        <dbReference type="EMBL" id="SDG90069.1"/>
    </source>
</evidence>
<name>A0A1G7Y0U7_9PROT</name>
<dbReference type="InterPro" id="IPR036748">
    <property type="entry name" value="MTH938-like_sf"/>
</dbReference>
<gene>
    <name evidence="1" type="ORF">SAMN05421742_103157</name>
</gene>
<accession>A0A1G7Y0U7</accession>
<protein>
    <submittedName>
        <fullName evidence="1">Uncharacterized conserved protein, contains Mth938-like domain</fullName>
    </submittedName>
</protein>
<dbReference type="RefSeq" id="WP_092616897.1">
    <property type="nucleotide sequence ID" value="NZ_FNCV01000003.1"/>
</dbReference>
<dbReference type="SUPFAM" id="SSF64076">
    <property type="entry name" value="MTH938-like"/>
    <property type="match status" value="1"/>
</dbReference>
<dbReference type="CDD" id="cd00248">
    <property type="entry name" value="Mth938-like"/>
    <property type="match status" value="1"/>
</dbReference>
<keyword evidence="2" id="KW-1185">Reference proteome</keyword>
<evidence type="ECO:0000313" key="2">
    <source>
        <dbReference type="Proteomes" id="UP000217076"/>
    </source>
</evidence>